<evidence type="ECO:0000313" key="5">
    <source>
        <dbReference type="Proteomes" id="UP000245368"/>
    </source>
</evidence>
<dbReference type="PANTHER" id="PTHR43767">
    <property type="entry name" value="LONG-CHAIN-FATTY-ACID--COA LIGASE"/>
    <property type="match status" value="1"/>
</dbReference>
<comment type="similarity">
    <text evidence="1">Belongs to the ATP-dependent AMP-binding enzyme family.</text>
</comment>
<dbReference type="InterPro" id="IPR042099">
    <property type="entry name" value="ANL_N_sf"/>
</dbReference>
<organism evidence="4 5">
    <name type="scientific">Deinococcus irradiatisoli</name>
    <dbReference type="NCBI Taxonomy" id="2202254"/>
    <lineage>
        <taxon>Bacteria</taxon>
        <taxon>Thermotogati</taxon>
        <taxon>Deinococcota</taxon>
        <taxon>Deinococci</taxon>
        <taxon>Deinococcales</taxon>
        <taxon>Deinococcaceae</taxon>
        <taxon>Deinococcus</taxon>
    </lineage>
</organism>
<sequence>MNRPWLTHYERGVPHDFTGEAMTLPQLLGRAAERHAARPALDFLGHRQTYRQLWSNARHFAAGLQRLGVHKGDRVAIMLPNTPQFVVAFFGAALAGAVVVNTSPLYTAKELEHQLIDSGAKVLVMLDSFYPRFAEIEANPAVQVQHVVVTGIQDALPFPKNRLYPLLEKRKGQFIQVKESGKVRGFGHLLAPQHTAPYEVQLQPDDVALLQYTGGTTGVPKGAMLTHRNLVANAQQAACWMPELREGQEVTLGAIPFFHVYGMTVAMNLSLLIGANIVLIPNPRDLKMVLGAIEKSGVTLFPGVPTMYNAINNSPDTPRFNLKSVRACISGSAPLPAETARKFRELTGGANLVEGYGLTESSPITHTNPVSGEQRPGIGLPLPGIDASIRNDQGEEVPAGEVGELWVAGPNIMAGYWQRPQDTAHTIREEGGVRWLLTGDLARMDEDGYFSIVDRKKELILVGGHNVYPREVEEVLYQHPAVLEGAVIGVADAYRGEQVKAFVVLKPEMQASEAEIIDFCKRHLSPYKAPRRVEFRGALPLSAAGKVLRRVLADEEKANAAALSAGY</sequence>
<keyword evidence="4" id="KW-0436">Ligase</keyword>
<dbReference type="PANTHER" id="PTHR43767:SF1">
    <property type="entry name" value="NONRIBOSOMAL PEPTIDE SYNTHASE PES1 (EUROFUNG)-RELATED"/>
    <property type="match status" value="1"/>
</dbReference>
<dbReference type="CDD" id="cd05936">
    <property type="entry name" value="FC-FACS_FadD_like"/>
    <property type="match status" value="1"/>
</dbReference>
<dbReference type="SUPFAM" id="SSF56801">
    <property type="entry name" value="Acetyl-CoA synthetase-like"/>
    <property type="match status" value="1"/>
</dbReference>
<feature type="domain" description="AMP-dependent synthetase/ligase" evidence="2">
    <location>
        <begin position="30"/>
        <end position="417"/>
    </location>
</feature>
<evidence type="ECO:0000259" key="2">
    <source>
        <dbReference type="Pfam" id="PF00501"/>
    </source>
</evidence>
<gene>
    <name evidence="4" type="ORF">DKM44_02630</name>
</gene>
<evidence type="ECO:0000256" key="1">
    <source>
        <dbReference type="ARBA" id="ARBA00006432"/>
    </source>
</evidence>
<dbReference type="Gene3D" id="3.30.300.30">
    <property type="match status" value="1"/>
</dbReference>
<dbReference type="Pfam" id="PF13193">
    <property type="entry name" value="AMP-binding_C"/>
    <property type="match status" value="1"/>
</dbReference>
<evidence type="ECO:0000259" key="3">
    <source>
        <dbReference type="Pfam" id="PF13193"/>
    </source>
</evidence>
<dbReference type="Gene3D" id="3.40.50.12780">
    <property type="entry name" value="N-terminal domain of ligase-like"/>
    <property type="match status" value="1"/>
</dbReference>
<keyword evidence="5" id="KW-1185">Reference proteome</keyword>
<evidence type="ECO:0000313" key="4">
    <source>
        <dbReference type="EMBL" id="AWN22267.1"/>
    </source>
</evidence>
<feature type="domain" description="AMP-binding enzyme C-terminal" evidence="3">
    <location>
        <begin position="471"/>
        <end position="546"/>
    </location>
</feature>
<accession>A0A2Z3JAX3</accession>
<dbReference type="InterPro" id="IPR025110">
    <property type="entry name" value="AMP-bd_C"/>
</dbReference>
<dbReference type="Proteomes" id="UP000245368">
    <property type="component" value="Chromosome"/>
</dbReference>
<dbReference type="FunFam" id="3.40.50.12780:FF:000003">
    <property type="entry name" value="Long-chain-fatty-acid--CoA ligase FadD"/>
    <property type="match status" value="1"/>
</dbReference>
<dbReference type="AlphaFoldDB" id="A0A2Z3JAX3"/>
<proteinExistence type="inferred from homology"/>
<dbReference type="OrthoDB" id="9757771at2"/>
<dbReference type="Pfam" id="PF00501">
    <property type="entry name" value="AMP-binding"/>
    <property type="match status" value="1"/>
</dbReference>
<dbReference type="InterPro" id="IPR050237">
    <property type="entry name" value="ATP-dep_AMP-bd_enzyme"/>
</dbReference>
<dbReference type="EMBL" id="CP029494">
    <property type="protein sequence ID" value="AWN22267.1"/>
    <property type="molecule type" value="Genomic_DNA"/>
</dbReference>
<dbReference type="InterPro" id="IPR020845">
    <property type="entry name" value="AMP-binding_CS"/>
</dbReference>
<name>A0A2Z3JAX3_9DEIO</name>
<dbReference type="InterPro" id="IPR000873">
    <property type="entry name" value="AMP-dep_synth/lig_dom"/>
</dbReference>
<dbReference type="KEGG" id="dez:DKM44_02630"/>
<dbReference type="PROSITE" id="PS00455">
    <property type="entry name" value="AMP_BINDING"/>
    <property type="match status" value="1"/>
</dbReference>
<dbReference type="InterPro" id="IPR045851">
    <property type="entry name" value="AMP-bd_C_sf"/>
</dbReference>
<dbReference type="GO" id="GO:0016878">
    <property type="term" value="F:acid-thiol ligase activity"/>
    <property type="evidence" value="ECO:0007669"/>
    <property type="project" value="UniProtKB-ARBA"/>
</dbReference>
<dbReference type="RefSeq" id="WP_109825177.1">
    <property type="nucleotide sequence ID" value="NZ_CP029494.1"/>
</dbReference>
<reference evidence="4 5" key="1">
    <citation type="submission" date="2018-05" db="EMBL/GenBank/DDBJ databases">
        <title>Complete Genome Sequence of Deinococcus sp. strain 17bor-2.</title>
        <authorList>
            <person name="Srinivasan S."/>
        </authorList>
    </citation>
    <scope>NUCLEOTIDE SEQUENCE [LARGE SCALE GENOMIC DNA]</scope>
    <source>
        <strain evidence="4 5">17bor-2</strain>
    </source>
</reference>
<protein>
    <submittedName>
        <fullName evidence="4">Long-chain fatty acid--CoA ligase</fullName>
    </submittedName>
</protein>